<sequence length="346" mass="39005">MGKLFPSVDFDKEEGTFQWGCGTSSHIRFFHLRALLEESALQQEFRELEVNLLLSGIYGEGFLPILQKGLVNYHLLLSPYKWSVEGRCLAMRTMSDDGSYAIETYPLKYVHRESMVVHGAPSLFELSDRFYGGDVVRAGKTELELFPLLSPKKALITLLEQARRKQLSLCGVYGLNQHVIKGEKGAIACRLVTSIAQSGMLARRNVAILFLNDFPLEDWNQLIDQLSLPSSVNLRAVSINNLKDVDVYQLSRRYDESKPCLLLVNTGPVSDAFFKGIIQCAELFVTEGANSVSQSIKYNKPYLSPISQDSYSVRNYRYLTELPDSRPGVCQHSCRPNSSRFLKLIS</sequence>
<proteinExistence type="predicted"/>
<dbReference type="RefSeq" id="WP_345195603.1">
    <property type="nucleotide sequence ID" value="NZ_BAABFL010000238.1"/>
</dbReference>
<comment type="caution">
    <text evidence="1">The sequence shown here is derived from an EMBL/GenBank/DDBJ whole genome shotgun (WGS) entry which is preliminary data.</text>
</comment>
<organism evidence="1 2">
    <name type="scientific">Kistimonas scapharcae</name>
    <dbReference type="NCBI Taxonomy" id="1036133"/>
    <lineage>
        <taxon>Bacteria</taxon>
        <taxon>Pseudomonadati</taxon>
        <taxon>Pseudomonadota</taxon>
        <taxon>Gammaproteobacteria</taxon>
        <taxon>Oceanospirillales</taxon>
        <taxon>Endozoicomonadaceae</taxon>
        <taxon>Kistimonas</taxon>
    </lineage>
</organism>
<accession>A0ABP8V1K3</accession>
<keyword evidence="2" id="KW-1185">Reference proteome</keyword>
<protein>
    <submittedName>
        <fullName evidence="1">Uncharacterized protein</fullName>
    </submittedName>
</protein>
<dbReference type="EMBL" id="BAABFL010000238">
    <property type="protein sequence ID" value="GAA4649651.1"/>
    <property type="molecule type" value="Genomic_DNA"/>
</dbReference>
<name>A0ABP8V1K3_9GAMM</name>
<evidence type="ECO:0000313" key="2">
    <source>
        <dbReference type="Proteomes" id="UP001500604"/>
    </source>
</evidence>
<dbReference type="Proteomes" id="UP001500604">
    <property type="component" value="Unassembled WGS sequence"/>
</dbReference>
<gene>
    <name evidence="1" type="ORF">GCM10023116_19290</name>
</gene>
<evidence type="ECO:0000313" key="1">
    <source>
        <dbReference type="EMBL" id="GAA4649651.1"/>
    </source>
</evidence>
<reference evidence="2" key="1">
    <citation type="journal article" date="2019" name="Int. J. Syst. Evol. Microbiol.">
        <title>The Global Catalogue of Microorganisms (GCM) 10K type strain sequencing project: providing services to taxonomists for standard genome sequencing and annotation.</title>
        <authorList>
            <consortium name="The Broad Institute Genomics Platform"/>
            <consortium name="The Broad Institute Genome Sequencing Center for Infectious Disease"/>
            <person name="Wu L."/>
            <person name="Ma J."/>
        </authorList>
    </citation>
    <scope>NUCLEOTIDE SEQUENCE [LARGE SCALE GENOMIC DNA]</scope>
    <source>
        <strain evidence="2">JCM 17805</strain>
    </source>
</reference>